<evidence type="ECO:0000313" key="2">
    <source>
        <dbReference type="Proteomes" id="UP000266861"/>
    </source>
</evidence>
<gene>
    <name evidence="1" type="ORF">Glove_21g10</name>
</gene>
<comment type="caution">
    <text evidence="1">The sequence shown here is derived from an EMBL/GenBank/DDBJ whole genome shotgun (WGS) entry which is preliminary data.</text>
</comment>
<sequence length="101" mass="11391">MQKNSKTGLSPMKLFFIDMDEANKHKSIRNIGHPSMTWPFSKVVTGRSGTGKTNLLANLVLGDKAEYIYKRQKGGSQYIKYDDLIVCGYHPDEPKSLVENL</sequence>
<dbReference type="EMBL" id="PQFF01000019">
    <property type="protein sequence ID" value="RHZ88629.1"/>
    <property type="molecule type" value="Genomic_DNA"/>
</dbReference>
<name>A0A397JJT8_9GLOM</name>
<accession>A0A397JJT8</accession>
<dbReference type="Proteomes" id="UP000266861">
    <property type="component" value="Unassembled WGS sequence"/>
</dbReference>
<protein>
    <submittedName>
        <fullName evidence="1">Uncharacterized protein</fullName>
    </submittedName>
</protein>
<dbReference type="AlphaFoldDB" id="A0A397JJT8"/>
<dbReference type="OrthoDB" id="2424110at2759"/>
<organism evidence="1 2">
    <name type="scientific">Diversispora epigaea</name>
    <dbReference type="NCBI Taxonomy" id="1348612"/>
    <lineage>
        <taxon>Eukaryota</taxon>
        <taxon>Fungi</taxon>
        <taxon>Fungi incertae sedis</taxon>
        <taxon>Mucoromycota</taxon>
        <taxon>Glomeromycotina</taxon>
        <taxon>Glomeromycetes</taxon>
        <taxon>Diversisporales</taxon>
        <taxon>Diversisporaceae</taxon>
        <taxon>Diversispora</taxon>
    </lineage>
</organism>
<evidence type="ECO:0000313" key="1">
    <source>
        <dbReference type="EMBL" id="RHZ88629.1"/>
    </source>
</evidence>
<proteinExistence type="predicted"/>
<reference evidence="1 2" key="1">
    <citation type="submission" date="2018-08" db="EMBL/GenBank/DDBJ databases">
        <title>Genome and evolution of the arbuscular mycorrhizal fungus Diversispora epigaea (formerly Glomus versiforme) and its bacterial endosymbionts.</title>
        <authorList>
            <person name="Sun X."/>
            <person name="Fei Z."/>
            <person name="Harrison M."/>
        </authorList>
    </citation>
    <scope>NUCLEOTIDE SEQUENCE [LARGE SCALE GENOMIC DNA]</scope>
    <source>
        <strain evidence="1 2">IT104</strain>
    </source>
</reference>
<keyword evidence="2" id="KW-1185">Reference proteome</keyword>